<dbReference type="RefSeq" id="WP_231485121.1">
    <property type="nucleotide sequence ID" value="NZ_BAAAZO010000002.1"/>
</dbReference>
<dbReference type="Gene3D" id="3.40.50.150">
    <property type="entry name" value="Vaccinia Virus protein VP39"/>
    <property type="match status" value="1"/>
</dbReference>
<dbReference type="InterPro" id="IPR041698">
    <property type="entry name" value="Methyltransf_25"/>
</dbReference>
<dbReference type="EMBL" id="BAAAZO010000002">
    <property type="protein sequence ID" value="GAA3602533.1"/>
    <property type="molecule type" value="Genomic_DNA"/>
</dbReference>
<evidence type="ECO:0000259" key="4">
    <source>
        <dbReference type="Pfam" id="PF13649"/>
    </source>
</evidence>
<sequence>MERKDAVAQFESMYAAGLPPWVVAHPQQAIVDLESSGVIRGRVLDVGTGTGEHTILLARLGYAVIGVDLAPQAVQLAQDRAAGYGVTASFEVADVLAEPGVQALGEFDTVLDSALFHNLDAEDQARYLDVLTQILRPGGTLVILALAVGGNFGPEVSDQEIRSAFTRPGWSVEDIRTSGYTGALRPQARADRFGQPLGSEVTVPAWLALIRRS</sequence>
<reference evidence="6" key="1">
    <citation type="journal article" date="2019" name="Int. J. Syst. Evol. Microbiol.">
        <title>The Global Catalogue of Microorganisms (GCM) 10K type strain sequencing project: providing services to taxonomists for standard genome sequencing and annotation.</title>
        <authorList>
            <consortium name="The Broad Institute Genomics Platform"/>
            <consortium name="The Broad Institute Genome Sequencing Center for Infectious Disease"/>
            <person name="Wu L."/>
            <person name="Ma J."/>
        </authorList>
    </citation>
    <scope>NUCLEOTIDE SEQUENCE [LARGE SCALE GENOMIC DNA]</scope>
    <source>
        <strain evidence="6">JCM 16902</strain>
    </source>
</reference>
<evidence type="ECO:0000256" key="1">
    <source>
        <dbReference type="ARBA" id="ARBA00022603"/>
    </source>
</evidence>
<dbReference type="SUPFAM" id="SSF53335">
    <property type="entry name" value="S-adenosyl-L-methionine-dependent methyltransferases"/>
    <property type="match status" value="1"/>
</dbReference>
<evidence type="ECO:0000256" key="3">
    <source>
        <dbReference type="ARBA" id="ARBA00022691"/>
    </source>
</evidence>
<name>A0ABP6ZAL6_9ACTN</name>
<feature type="domain" description="Methyltransferase" evidence="4">
    <location>
        <begin position="43"/>
        <end position="139"/>
    </location>
</feature>
<dbReference type="PANTHER" id="PTHR43464">
    <property type="entry name" value="METHYLTRANSFERASE"/>
    <property type="match status" value="1"/>
</dbReference>
<dbReference type="GO" id="GO:0032259">
    <property type="term" value="P:methylation"/>
    <property type="evidence" value="ECO:0007669"/>
    <property type="project" value="UniProtKB-KW"/>
</dbReference>
<evidence type="ECO:0000313" key="6">
    <source>
        <dbReference type="Proteomes" id="UP001501074"/>
    </source>
</evidence>
<gene>
    <name evidence="5" type="ORF">GCM10022223_17880</name>
</gene>
<evidence type="ECO:0000313" key="5">
    <source>
        <dbReference type="EMBL" id="GAA3602533.1"/>
    </source>
</evidence>
<dbReference type="Proteomes" id="UP001501074">
    <property type="component" value="Unassembled WGS sequence"/>
</dbReference>
<accession>A0ABP6ZAL6</accession>
<dbReference type="CDD" id="cd02440">
    <property type="entry name" value="AdoMet_MTases"/>
    <property type="match status" value="1"/>
</dbReference>
<dbReference type="Pfam" id="PF13649">
    <property type="entry name" value="Methyltransf_25"/>
    <property type="match status" value="1"/>
</dbReference>
<keyword evidence="3" id="KW-0949">S-adenosyl-L-methionine</keyword>
<dbReference type="PANTHER" id="PTHR43464:SF19">
    <property type="entry name" value="UBIQUINONE BIOSYNTHESIS O-METHYLTRANSFERASE, MITOCHONDRIAL"/>
    <property type="match status" value="1"/>
</dbReference>
<keyword evidence="1 5" id="KW-0489">Methyltransferase</keyword>
<dbReference type="InterPro" id="IPR029063">
    <property type="entry name" value="SAM-dependent_MTases_sf"/>
</dbReference>
<protein>
    <submittedName>
        <fullName evidence="5">Class I SAM-dependent methyltransferase</fullName>
    </submittedName>
</protein>
<proteinExistence type="predicted"/>
<keyword evidence="6" id="KW-1185">Reference proteome</keyword>
<comment type="caution">
    <text evidence="5">The sequence shown here is derived from an EMBL/GenBank/DDBJ whole genome shotgun (WGS) entry which is preliminary data.</text>
</comment>
<organism evidence="5 6">
    <name type="scientific">Kineosporia mesophila</name>
    <dbReference type="NCBI Taxonomy" id="566012"/>
    <lineage>
        <taxon>Bacteria</taxon>
        <taxon>Bacillati</taxon>
        <taxon>Actinomycetota</taxon>
        <taxon>Actinomycetes</taxon>
        <taxon>Kineosporiales</taxon>
        <taxon>Kineosporiaceae</taxon>
        <taxon>Kineosporia</taxon>
    </lineage>
</organism>
<dbReference type="GO" id="GO:0008168">
    <property type="term" value="F:methyltransferase activity"/>
    <property type="evidence" value="ECO:0007669"/>
    <property type="project" value="UniProtKB-KW"/>
</dbReference>
<keyword evidence="2" id="KW-0808">Transferase</keyword>
<evidence type="ECO:0000256" key="2">
    <source>
        <dbReference type="ARBA" id="ARBA00022679"/>
    </source>
</evidence>